<proteinExistence type="predicted"/>
<protein>
    <submittedName>
        <fullName evidence="1">Uncharacterized protein</fullName>
    </submittedName>
</protein>
<name>A0A7I7XUA5_9MYCO</name>
<reference evidence="1" key="1">
    <citation type="journal article" date="2019" name="Emerg. Microbes Infect.">
        <title>Comprehensive subspecies identification of 175 nontuberculous mycobacteria species based on 7547 genomic profiles.</title>
        <authorList>
            <person name="Matsumoto Y."/>
            <person name="Kinjo T."/>
            <person name="Motooka D."/>
            <person name="Nabeya D."/>
            <person name="Jung N."/>
            <person name="Uechi K."/>
            <person name="Horii T."/>
            <person name="Iida T."/>
            <person name="Fujita J."/>
            <person name="Nakamura S."/>
        </authorList>
    </citation>
    <scope>NUCLEOTIDE SEQUENCE [LARGE SCALE GENOMIC DNA]</scope>
    <source>
        <strain evidence="1">JCM 13671</strain>
    </source>
</reference>
<dbReference type="Proteomes" id="UP000466931">
    <property type="component" value="Chromosome"/>
</dbReference>
<gene>
    <name evidence="1" type="ORF">MCNF_14540</name>
</gene>
<keyword evidence="2" id="KW-1185">Reference proteome</keyword>
<evidence type="ECO:0000313" key="2">
    <source>
        <dbReference type="Proteomes" id="UP000466931"/>
    </source>
</evidence>
<evidence type="ECO:0000313" key="1">
    <source>
        <dbReference type="EMBL" id="BBZ32849.1"/>
    </source>
</evidence>
<dbReference type="AlphaFoldDB" id="A0A7I7XUA5"/>
<accession>A0A7I7XUA5</accession>
<organism evidence="1 2">
    <name type="scientific">Mycolicibacterium confluentis</name>
    <dbReference type="NCBI Taxonomy" id="28047"/>
    <lineage>
        <taxon>Bacteria</taxon>
        <taxon>Bacillati</taxon>
        <taxon>Actinomycetota</taxon>
        <taxon>Actinomycetes</taxon>
        <taxon>Mycobacteriales</taxon>
        <taxon>Mycobacteriaceae</taxon>
        <taxon>Mycolicibacterium</taxon>
    </lineage>
</organism>
<reference evidence="1" key="2">
    <citation type="submission" date="2020-02" db="EMBL/GenBank/DDBJ databases">
        <authorList>
            <person name="Matsumoto Y."/>
            <person name="Motooka D."/>
            <person name="Nakamura S."/>
        </authorList>
    </citation>
    <scope>NUCLEOTIDE SEQUENCE</scope>
    <source>
        <strain evidence="1">JCM 13671</strain>
    </source>
</reference>
<dbReference type="EMBL" id="AP022612">
    <property type="protein sequence ID" value="BBZ32849.1"/>
    <property type="molecule type" value="Genomic_DNA"/>
</dbReference>
<sequence length="103" mass="11193">MAVFGDPAVTELDDLVEVVAGVDVQHRKRQGRRPKGLLGQAKQDNRVLAGREQQHGLGELGGNLADDVHGFGFQQPQLVDVDVFWGEFYRGHSGSPSRSASAR</sequence>